<dbReference type="AlphaFoldDB" id="A0A397AHB4"/>
<evidence type="ECO:0000313" key="2">
    <source>
        <dbReference type="EMBL" id="RHY04851.1"/>
    </source>
</evidence>
<proteinExistence type="predicted"/>
<protein>
    <submittedName>
        <fullName evidence="2">Uncharacterized protein</fullName>
    </submittedName>
</protein>
<dbReference type="Proteomes" id="UP000265427">
    <property type="component" value="Unassembled WGS sequence"/>
</dbReference>
<name>A0A397AHB4_APHAT</name>
<reference evidence="2 3" key="1">
    <citation type="submission" date="2018-08" db="EMBL/GenBank/DDBJ databases">
        <title>Aphanomyces genome sequencing and annotation.</title>
        <authorList>
            <person name="Minardi D."/>
            <person name="Oidtmann B."/>
            <person name="Van Der Giezen M."/>
            <person name="Studholme D.J."/>
        </authorList>
    </citation>
    <scope>NUCLEOTIDE SEQUENCE [LARGE SCALE GENOMIC DNA]</scope>
    <source>
        <strain evidence="2 3">Kv</strain>
    </source>
</reference>
<sequence>MASAKLSGVDEEETDKHVLLDDLVALLSDAMCAAASKRSNAADDKDKVEQGGQHNNAERKALVVEFKASGKRSSEFAEEKDFC</sequence>
<feature type="compositionally biased region" description="Basic and acidic residues" evidence="1">
    <location>
        <begin position="40"/>
        <end position="49"/>
    </location>
</feature>
<evidence type="ECO:0000313" key="3">
    <source>
        <dbReference type="Proteomes" id="UP000265427"/>
    </source>
</evidence>
<evidence type="ECO:0000256" key="1">
    <source>
        <dbReference type="SAM" id="MobiDB-lite"/>
    </source>
</evidence>
<organism evidence="2 3">
    <name type="scientific">Aphanomyces astaci</name>
    <name type="common">Crayfish plague agent</name>
    <dbReference type="NCBI Taxonomy" id="112090"/>
    <lineage>
        <taxon>Eukaryota</taxon>
        <taxon>Sar</taxon>
        <taxon>Stramenopiles</taxon>
        <taxon>Oomycota</taxon>
        <taxon>Saprolegniomycetes</taxon>
        <taxon>Saprolegniales</taxon>
        <taxon>Verrucalvaceae</taxon>
        <taxon>Aphanomyces</taxon>
    </lineage>
</organism>
<feature type="region of interest" description="Disordered" evidence="1">
    <location>
        <begin position="37"/>
        <end position="59"/>
    </location>
</feature>
<dbReference type="EMBL" id="QUSZ01006712">
    <property type="protein sequence ID" value="RHY04851.1"/>
    <property type="molecule type" value="Genomic_DNA"/>
</dbReference>
<accession>A0A397AHB4</accession>
<gene>
    <name evidence="2" type="ORF">DYB36_011932</name>
</gene>
<comment type="caution">
    <text evidence="2">The sequence shown here is derived from an EMBL/GenBank/DDBJ whole genome shotgun (WGS) entry which is preliminary data.</text>
</comment>